<dbReference type="InterPro" id="IPR000534">
    <property type="entry name" value="Semialdehyde_DH_NAD-bd"/>
</dbReference>
<dbReference type="InterPro" id="IPR005986">
    <property type="entry name" value="Asp_semialdehyde_DH_beta"/>
</dbReference>
<gene>
    <name evidence="16" type="ORF">OMED0930_LOCUS2795</name>
</gene>
<dbReference type="HAMAP" id="MF_02121">
    <property type="entry name" value="ASADH"/>
    <property type="match status" value="1"/>
</dbReference>
<feature type="domain" description="Semialdehyde dehydrogenase NAD-binding" evidence="15">
    <location>
        <begin position="52"/>
        <end position="167"/>
    </location>
</feature>
<evidence type="ECO:0000256" key="8">
    <source>
        <dbReference type="ARBA" id="ARBA00022857"/>
    </source>
</evidence>
<dbReference type="InterPro" id="IPR036291">
    <property type="entry name" value="NAD(P)-bd_dom_sf"/>
</dbReference>
<dbReference type="InterPro" id="IPR012280">
    <property type="entry name" value="Semialdhyde_DH_dimer_dom"/>
</dbReference>
<dbReference type="Gene3D" id="3.30.360.10">
    <property type="entry name" value="Dihydrodipicolinate Reductase, domain 2"/>
    <property type="match status" value="1"/>
</dbReference>
<evidence type="ECO:0000256" key="6">
    <source>
        <dbReference type="ARBA" id="ARBA00022605"/>
    </source>
</evidence>
<dbReference type="PANTHER" id="PTHR46278">
    <property type="entry name" value="DEHYDROGENASE, PUTATIVE-RELATED"/>
    <property type="match status" value="1"/>
</dbReference>
<comment type="catalytic activity">
    <reaction evidence="13">
        <text>L-aspartate 4-semialdehyde + phosphate + NADP(+) = 4-phospho-L-aspartate + NADPH + H(+)</text>
        <dbReference type="Rhea" id="RHEA:24284"/>
        <dbReference type="ChEBI" id="CHEBI:15378"/>
        <dbReference type="ChEBI" id="CHEBI:43474"/>
        <dbReference type="ChEBI" id="CHEBI:57535"/>
        <dbReference type="ChEBI" id="CHEBI:57783"/>
        <dbReference type="ChEBI" id="CHEBI:58349"/>
        <dbReference type="ChEBI" id="CHEBI:537519"/>
        <dbReference type="EC" id="1.2.1.11"/>
    </reaction>
</comment>
<dbReference type="Pfam" id="PF02774">
    <property type="entry name" value="Semialdhyde_dhC"/>
    <property type="match status" value="1"/>
</dbReference>
<dbReference type="GO" id="GO:0009089">
    <property type="term" value="P:lysine biosynthetic process via diaminopimelate"/>
    <property type="evidence" value="ECO:0007669"/>
    <property type="project" value="UniProtKB-UniPathway"/>
</dbReference>
<reference evidence="16" key="1">
    <citation type="submission" date="2021-01" db="EMBL/GenBank/DDBJ databases">
        <authorList>
            <person name="Corre E."/>
            <person name="Pelletier E."/>
            <person name="Niang G."/>
            <person name="Scheremetjew M."/>
            <person name="Finn R."/>
            <person name="Kale V."/>
            <person name="Holt S."/>
            <person name="Cochrane G."/>
            <person name="Meng A."/>
            <person name="Brown T."/>
            <person name="Cohen L."/>
        </authorList>
    </citation>
    <scope>NUCLEOTIDE SEQUENCE</scope>
    <source>
        <strain evidence="16">Clade-D-RCC1621</strain>
    </source>
</reference>
<dbReference type="PIRSF" id="PIRSF000148">
    <property type="entry name" value="ASA_dh"/>
    <property type="match status" value="1"/>
</dbReference>
<dbReference type="UniPathway" id="UPA00050">
    <property type="reaction ID" value="UER00463"/>
</dbReference>
<protein>
    <recommendedName>
        <fullName evidence="5">aspartate-semialdehyde dehydrogenase</fullName>
        <ecNumber evidence="5">1.2.1.11</ecNumber>
    </recommendedName>
</protein>
<evidence type="ECO:0000256" key="7">
    <source>
        <dbReference type="ARBA" id="ARBA00022697"/>
    </source>
</evidence>
<evidence type="ECO:0000256" key="4">
    <source>
        <dbReference type="ARBA" id="ARBA00011738"/>
    </source>
</evidence>
<organism evidence="16">
    <name type="scientific">Ostreococcus mediterraneus</name>
    <dbReference type="NCBI Taxonomy" id="1486918"/>
    <lineage>
        <taxon>Eukaryota</taxon>
        <taxon>Viridiplantae</taxon>
        <taxon>Chlorophyta</taxon>
        <taxon>Mamiellophyceae</taxon>
        <taxon>Mamiellales</taxon>
        <taxon>Bathycoccaceae</taxon>
        <taxon>Ostreococcus</taxon>
    </lineage>
</organism>
<evidence type="ECO:0000256" key="13">
    <source>
        <dbReference type="ARBA" id="ARBA00047891"/>
    </source>
</evidence>
<evidence type="ECO:0000256" key="12">
    <source>
        <dbReference type="ARBA" id="ARBA00023167"/>
    </source>
</evidence>
<dbReference type="GO" id="GO:0019877">
    <property type="term" value="P:diaminopimelate biosynthetic process"/>
    <property type="evidence" value="ECO:0007669"/>
    <property type="project" value="UniProtKB-KW"/>
</dbReference>
<dbReference type="UniPathway" id="UPA00034">
    <property type="reaction ID" value="UER00016"/>
</dbReference>
<dbReference type="CDD" id="cd02316">
    <property type="entry name" value="VcASADH2_like_N"/>
    <property type="match status" value="1"/>
</dbReference>
<keyword evidence="9" id="KW-0220">Diaminopimelate biosynthesis</keyword>
<evidence type="ECO:0000256" key="2">
    <source>
        <dbReference type="ARBA" id="ARBA00005097"/>
    </source>
</evidence>
<dbReference type="GO" id="GO:0009086">
    <property type="term" value="P:methionine biosynthetic process"/>
    <property type="evidence" value="ECO:0007669"/>
    <property type="project" value="UniProtKB-KW"/>
</dbReference>
<evidence type="ECO:0000256" key="5">
    <source>
        <dbReference type="ARBA" id="ARBA00013120"/>
    </source>
</evidence>
<dbReference type="GO" id="GO:0051287">
    <property type="term" value="F:NAD binding"/>
    <property type="evidence" value="ECO:0007669"/>
    <property type="project" value="InterPro"/>
</dbReference>
<evidence type="ECO:0000256" key="9">
    <source>
        <dbReference type="ARBA" id="ARBA00022915"/>
    </source>
</evidence>
<evidence type="ECO:0000313" key="16">
    <source>
        <dbReference type="EMBL" id="CAD8811701.1"/>
    </source>
</evidence>
<keyword evidence="10" id="KW-0560">Oxidoreductase</keyword>
<keyword evidence="7" id="KW-0791">Threonine biosynthesis</keyword>
<accession>A0A6U0E029</accession>
<comment type="pathway">
    <text evidence="1">Amino-acid biosynthesis; L-methionine biosynthesis via de novo pathway; L-homoserine from L-aspartate: step 2/3.</text>
</comment>
<keyword evidence="8" id="KW-0521">NADP</keyword>
<comment type="subunit">
    <text evidence="4">Homodimer.</text>
</comment>
<keyword evidence="6" id="KW-0028">Amino-acid biosynthesis</keyword>
<dbReference type="SUPFAM" id="SSF55347">
    <property type="entry name" value="Glyceraldehyde-3-phosphate dehydrogenase-like, C-terminal domain"/>
    <property type="match status" value="1"/>
</dbReference>
<dbReference type="NCBIfam" id="TIGR01296">
    <property type="entry name" value="asd_B"/>
    <property type="match status" value="1"/>
</dbReference>
<comment type="similarity">
    <text evidence="3">Belongs to the aspartate-semialdehyde dehydrogenase family.</text>
</comment>
<dbReference type="Pfam" id="PF01118">
    <property type="entry name" value="Semialdhyde_dh"/>
    <property type="match status" value="1"/>
</dbReference>
<sequence length="388" mass="41995">MSFAFAAPCASAKASYAASSSASLRRPSTRAAQRRTASVVRVNAAKTADGPAVVIAGITGAVGQEFLRVLKERNFPYKSMKMLASARSAGSKVEFDGETYVVEELTADSFDGQDIALFSAGGSISKKFGPVAVEKGCFVVDNSSAFRMTEGVPLVVPEVNPEAMAHMKLGGKAGIVANPNCSTIIALMAVTPIHRVATVERMVVSTYQAASGAGALAMKELEQQTRELVNDGEVKTMEIFKWQYAFNLFSHNAPMTENGYNEEEMKMVKETRKIWNFNDVNITATCIRVPVMRAHAESINLTLKNPLDEKKAREILSKAEGVTLIDDRANNRFPTPLDATDNDDVYVGRIRQDISQPNNKGLDLFVCGDQIKKGAALNAVQCAELLLK</sequence>
<dbReference type="Gene3D" id="3.40.50.720">
    <property type="entry name" value="NAD(P)-binding Rossmann-like Domain"/>
    <property type="match status" value="1"/>
</dbReference>
<keyword evidence="11" id="KW-0457">Lysine biosynthesis</keyword>
<dbReference type="SMART" id="SM00859">
    <property type="entry name" value="Semialdhyde_dh"/>
    <property type="match status" value="1"/>
</dbReference>
<evidence type="ECO:0000259" key="15">
    <source>
        <dbReference type="SMART" id="SM00859"/>
    </source>
</evidence>
<name>A0A6U0E029_9CHLO</name>
<dbReference type="GO" id="GO:0009088">
    <property type="term" value="P:threonine biosynthetic process"/>
    <property type="evidence" value="ECO:0007669"/>
    <property type="project" value="UniProtKB-UniPathway"/>
</dbReference>
<dbReference type="NCBIfam" id="NF011456">
    <property type="entry name" value="PRK14874.1"/>
    <property type="match status" value="1"/>
</dbReference>
<proteinExistence type="inferred from homology"/>
<dbReference type="GO" id="GO:0009097">
    <property type="term" value="P:isoleucine biosynthetic process"/>
    <property type="evidence" value="ECO:0007669"/>
    <property type="project" value="InterPro"/>
</dbReference>
<dbReference type="GO" id="GO:0046983">
    <property type="term" value="F:protein dimerization activity"/>
    <property type="evidence" value="ECO:0007669"/>
    <property type="project" value="InterPro"/>
</dbReference>
<dbReference type="SUPFAM" id="SSF51735">
    <property type="entry name" value="NAD(P)-binding Rossmann-fold domains"/>
    <property type="match status" value="1"/>
</dbReference>
<evidence type="ECO:0000256" key="10">
    <source>
        <dbReference type="ARBA" id="ARBA00023002"/>
    </source>
</evidence>
<evidence type="ECO:0000256" key="1">
    <source>
        <dbReference type="ARBA" id="ARBA00005021"/>
    </source>
</evidence>
<feature type="active site" description="Proton acceptor" evidence="14">
    <location>
        <position position="295"/>
    </location>
</feature>
<evidence type="ECO:0000256" key="3">
    <source>
        <dbReference type="ARBA" id="ARBA00010584"/>
    </source>
</evidence>
<dbReference type="AlphaFoldDB" id="A0A6U0E029"/>
<dbReference type="InterPro" id="IPR012080">
    <property type="entry name" value="Asp_semialdehyde_DH"/>
</dbReference>
<dbReference type="CDD" id="cd18131">
    <property type="entry name" value="ASADH_C_bac_euk_like"/>
    <property type="match status" value="1"/>
</dbReference>
<evidence type="ECO:0000256" key="11">
    <source>
        <dbReference type="ARBA" id="ARBA00023154"/>
    </source>
</evidence>
<dbReference type="PANTHER" id="PTHR46278:SF2">
    <property type="entry name" value="ASPARTATE-SEMIALDEHYDE DEHYDROGENASE"/>
    <property type="match status" value="1"/>
</dbReference>
<dbReference type="EC" id="1.2.1.11" evidence="5"/>
<dbReference type="EMBL" id="HBFO01004082">
    <property type="protein sequence ID" value="CAD8811701.1"/>
    <property type="molecule type" value="Transcribed_RNA"/>
</dbReference>
<dbReference type="GO" id="GO:0050661">
    <property type="term" value="F:NADP binding"/>
    <property type="evidence" value="ECO:0007669"/>
    <property type="project" value="InterPro"/>
</dbReference>
<dbReference type="GO" id="GO:0004073">
    <property type="term" value="F:aspartate-semialdehyde dehydrogenase activity"/>
    <property type="evidence" value="ECO:0007669"/>
    <property type="project" value="UniProtKB-EC"/>
</dbReference>
<feature type="active site" description="Acyl-thioester intermediate" evidence="14">
    <location>
        <position position="181"/>
    </location>
</feature>
<dbReference type="UniPathway" id="UPA00051">
    <property type="reaction ID" value="UER00464"/>
</dbReference>
<keyword evidence="12" id="KW-0486">Methionine biosynthesis</keyword>
<evidence type="ECO:0000256" key="14">
    <source>
        <dbReference type="PIRSR" id="PIRSR000148-1"/>
    </source>
</evidence>
<comment type="pathway">
    <text evidence="2">Amino-acid biosynthesis; L-threonine biosynthesis; L-threonine from L-aspartate: step 2/5.</text>
</comment>